<dbReference type="SMART" id="SM00369">
    <property type="entry name" value="LRR_TYP"/>
    <property type="match status" value="12"/>
</dbReference>
<dbReference type="EnsemblPlants" id="LPERR06G16220.1">
    <property type="protein sequence ID" value="LPERR06G16220.1"/>
    <property type="gene ID" value="LPERR06G16220"/>
</dbReference>
<evidence type="ECO:0000256" key="8">
    <source>
        <dbReference type="ARBA" id="ARBA00022553"/>
    </source>
</evidence>
<keyword evidence="19 28" id="KW-0472">Membrane</keyword>
<dbReference type="InterPro" id="IPR008271">
    <property type="entry name" value="Ser/Thr_kinase_AS"/>
</dbReference>
<reference evidence="30 31" key="1">
    <citation type="submission" date="2012-08" db="EMBL/GenBank/DDBJ databases">
        <title>Oryza genome evolution.</title>
        <authorList>
            <person name="Wing R.A."/>
        </authorList>
    </citation>
    <scope>NUCLEOTIDE SEQUENCE</scope>
</reference>
<keyword evidence="10" id="KW-0808">Transferase</keyword>
<evidence type="ECO:0000256" key="3">
    <source>
        <dbReference type="ARBA" id="ARBA00004389"/>
    </source>
</evidence>
<dbReference type="PROSITE" id="PS00107">
    <property type="entry name" value="PROTEIN_KINASE_ATP"/>
    <property type="match status" value="1"/>
</dbReference>
<dbReference type="InterPro" id="IPR032675">
    <property type="entry name" value="LRR_dom_sf"/>
</dbReference>
<evidence type="ECO:0000256" key="20">
    <source>
        <dbReference type="ARBA" id="ARBA00023170"/>
    </source>
</evidence>
<feature type="domain" description="Protein kinase" evidence="29">
    <location>
        <begin position="841"/>
        <end position="1105"/>
    </location>
</feature>
<dbReference type="InterPro" id="IPR051809">
    <property type="entry name" value="Plant_receptor-like_S/T_kinase"/>
</dbReference>
<evidence type="ECO:0000256" key="22">
    <source>
        <dbReference type="ARBA" id="ARBA00047899"/>
    </source>
</evidence>
<comment type="similarity">
    <text evidence="4">Belongs to the protein kinase superfamily. Ser/Thr protein kinase family.</text>
</comment>
<dbReference type="InterPro" id="IPR055414">
    <property type="entry name" value="LRR_R13L4/SHOC2-like"/>
</dbReference>
<dbReference type="STRING" id="77586.A0A0D9WRL4"/>
<evidence type="ECO:0000256" key="23">
    <source>
        <dbReference type="ARBA" id="ARBA00048679"/>
    </source>
</evidence>
<dbReference type="Gene3D" id="3.80.10.10">
    <property type="entry name" value="Ribonuclease Inhibitor"/>
    <property type="match status" value="4"/>
</dbReference>
<evidence type="ECO:0000256" key="7">
    <source>
        <dbReference type="ARBA" id="ARBA00022527"/>
    </source>
</evidence>
<evidence type="ECO:0000259" key="29">
    <source>
        <dbReference type="PROSITE" id="PS50011"/>
    </source>
</evidence>
<keyword evidence="15" id="KW-0418">Kinase</keyword>
<dbReference type="AlphaFoldDB" id="A0A0D9WRL4"/>
<keyword evidence="9" id="KW-0433">Leucine-rich repeat</keyword>
<proteinExistence type="inferred from homology"/>
<evidence type="ECO:0000256" key="24">
    <source>
        <dbReference type="ARBA" id="ARBA00054320"/>
    </source>
</evidence>
<evidence type="ECO:0000313" key="31">
    <source>
        <dbReference type="Proteomes" id="UP000032180"/>
    </source>
</evidence>
<reference evidence="30" key="3">
    <citation type="submission" date="2015-04" db="UniProtKB">
        <authorList>
            <consortium name="EnsemblPlants"/>
        </authorList>
    </citation>
    <scope>IDENTIFICATION</scope>
</reference>
<comment type="catalytic activity">
    <reaction evidence="23">
        <text>L-seryl-[protein] + ATP = O-phospho-L-seryl-[protein] + ADP + H(+)</text>
        <dbReference type="Rhea" id="RHEA:17989"/>
        <dbReference type="Rhea" id="RHEA-COMP:9863"/>
        <dbReference type="Rhea" id="RHEA-COMP:11604"/>
        <dbReference type="ChEBI" id="CHEBI:15378"/>
        <dbReference type="ChEBI" id="CHEBI:29999"/>
        <dbReference type="ChEBI" id="CHEBI:30616"/>
        <dbReference type="ChEBI" id="CHEBI:83421"/>
        <dbReference type="ChEBI" id="CHEBI:456216"/>
        <dbReference type="EC" id="2.7.11.1"/>
    </reaction>
</comment>
<keyword evidence="11 28" id="KW-0812">Transmembrane</keyword>
<keyword evidence="18 28" id="KW-1133">Transmembrane helix</keyword>
<dbReference type="Pfam" id="PF08263">
    <property type="entry name" value="LRRNT_2"/>
    <property type="match status" value="1"/>
</dbReference>
<keyword evidence="7" id="KW-0723">Serine/threonine-protein kinase</keyword>
<evidence type="ECO:0000256" key="11">
    <source>
        <dbReference type="ARBA" id="ARBA00022692"/>
    </source>
</evidence>
<dbReference type="Pfam" id="PF13855">
    <property type="entry name" value="LRR_8"/>
    <property type="match status" value="2"/>
</dbReference>
<dbReference type="SUPFAM" id="SSF56112">
    <property type="entry name" value="Protein kinase-like (PK-like)"/>
    <property type="match status" value="1"/>
</dbReference>
<dbReference type="PANTHER" id="PTHR27008:SF373">
    <property type="entry name" value="OS06G0586400 PROTEIN"/>
    <property type="match status" value="1"/>
</dbReference>
<comment type="catalytic activity">
    <reaction evidence="22">
        <text>L-threonyl-[protein] + ATP = O-phospho-L-threonyl-[protein] + ADP + H(+)</text>
        <dbReference type="Rhea" id="RHEA:46608"/>
        <dbReference type="Rhea" id="RHEA-COMP:11060"/>
        <dbReference type="Rhea" id="RHEA-COMP:11605"/>
        <dbReference type="ChEBI" id="CHEBI:15378"/>
        <dbReference type="ChEBI" id="CHEBI:30013"/>
        <dbReference type="ChEBI" id="CHEBI:30616"/>
        <dbReference type="ChEBI" id="CHEBI:61977"/>
        <dbReference type="ChEBI" id="CHEBI:456216"/>
        <dbReference type="EC" id="2.7.11.1"/>
    </reaction>
</comment>
<keyword evidence="31" id="KW-1185">Reference proteome</keyword>
<evidence type="ECO:0000256" key="19">
    <source>
        <dbReference type="ARBA" id="ARBA00023136"/>
    </source>
</evidence>
<keyword evidence="20" id="KW-0675">Receptor</keyword>
<evidence type="ECO:0000313" key="30">
    <source>
        <dbReference type="EnsemblPlants" id="LPERR06G16220.1"/>
    </source>
</evidence>
<evidence type="ECO:0000256" key="9">
    <source>
        <dbReference type="ARBA" id="ARBA00022614"/>
    </source>
</evidence>
<dbReference type="SUPFAM" id="SSF52047">
    <property type="entry name" value="RNI-like"/>
    <property type="match status" value="1"/>
</dbReference>
<dbReference type="Gramene" id="LPERR06G16220.1">
    <property type="protein sequence ID" value="LPERR06G16220.1"/>
    <property type="gene ID" value="LPERR06G16220"/>
</dbReference>
<accession>A0A0D9WRL4</accession>
<evidence type="ECO:0000256" key="1">
    <source>
        <dbReference type="ARBA" id="ARBA00001936"/>
    </source>
</evidence>
<reference evidence="31" key="2">
    <citation type="submission" date="2013-12" db="EMBL/GenBank/DDBJ databases">
        <authorList>
            <person name="Yu Y."/>
            <person name="Lee S."/>
            <person name="de Baynast K."/>
            <person name="Wissotski M."/>
            <person name="Liu L."/>
            <person name="Talag J."/>
            <person name="Goicoechea J."/>
            <person name="Angelova A."/>
            <person name="Jetty R."/>
            <person name="Kudrna D."/>
            <person name="Golser W."/>
            <person name="Rivera L."/>
            <person name="Zhang J."/>
            <person name="Wing R."/>
        </authorList>
    </citation>
    <scope>NUCLEOTIDE SEQUENCE</scope>
</reference>
<dbReference type="EC" id="2.7.11.1" evidence="5"/>
<dbReference type="Pfam" id="PF00069">
    <property type="entry name" value="Pkinase"/>
    <property type="match status" value="1"/>
</dbReference>
<dbReference type="FunFam" id="1.10.510.10:FF:000358">
    <property type="entry name" value="Putative leucine-rich repeat receptor-like serine/threonine-protein kinase"/>
    <property type="match status" value="1"/>
</dbReference>
<dbReference type="InterPro" id="IPR003591">
    <property type="entry name" value="Leu-rich_rpt_typical-subtyp"/>
</dbReference>
<evidence type="ECO:0000256" key="28">
    <source>
        <dbReference type="SAM" id="Phobius"/>
    </source>
</evidence>
<keyword evidence="14 27" id="KW-0547">Nucleotide-binding</keyword>
<evidence type="ECO:0000256" key="21">
    <source>
        <dbReference type="ARBA" id="ARBA00023180"/>
    </source>
</evidence>
<dbReference type="Pfam" id="PF00560">
    <property type="entry name" value="LRR_1"/>
    <property type="match status" value="8"/>
</dbReference>
<dbReference type="FunFam" id="3.30.200.20:FF:000432">
    <property type="entry name" value="LRR receptor-like serine/threonine-protein kinase EFR"/>
    <property type="match status" value="1"/>
</dbReference>
<evidence type="ECO:0000256" key="12">
    <source>
        <dbReference type="ARBA" id="ARBA00022729"/>
    </source>
</evidence>
<keyword evidence="8" id="KW-0597">Phosphoprotein</keyword>
<dbReference type="GO" id="GO:0005524">
    <property type="term" value="F:ATP binding"/>
    <property type="evidence" value="ECO:0007669"/>
    <property type="project" value="UniProtKB-UniRule"/>
</dbReference>
<dbReference type="GO" id="GO:0004674">
    <property type="term" value="F:protein serine/threonine kinase activity"/>
    <property type="evidence" value="ECO:0007669"/>
    <property type="project" value="UniProtKB-KW"/>
</dbReference>
<dbReference type="GO" id="GO:0005789">
    <property type="term" value="C:endoplasmic reticulum membrane"/>
    <property type="evidence" value="ECO:0007669"/>
    <property type="project" value="UniProtKB-SubCell"/>
</dbReference>
<organism evidence="30 31">
    <name type="scientific">Leersia perrieri</name>
    <dbReference type="NCBI Taxonomy" id="77586"/>
    <lineage>
        <taxon>Eukaryota</taxon>
        <taxon>Viridiplantae</taxon>
        <taxon>Streptophyta</taxon>
        <taxon>Embryophyta</taxon>
        <taxon>Tracheophyta</taxon>
        <taxon>Spermatophyta</taxon>
        <taxon>Magnoliopsida</taxon>
        <taxon>Liliopsida</taxon>
        <taxon>Poales</taxon>
        <taxon>Poaceae</taxon>
        <taxon>BOP clade</taxon>
        <taxon>Oryzoideae</taxon>
        <taxon>Oryzeae</taxon>
        <taxon>Oryzinae</taxon>
        <taxon>Leersia</taxon>
    </lineage>
</organism>
<dbReference type="HOGENOM" id="CLU_000288_22_0_1"/>
<dbReference type="InterPro" id="IPR001611">
    <property type="entry name" value="Leu-rich_rpt"/>
</dbReference>
<dbReference type="PROSITE" id="PS50011">
    <property type="entry name" value="PROTEIN_KINASE_DOM"/>
    <property type="match status" value="1"/>
</dbReference>
<comment type="subcellular location">
    <subcellularLocation>
        <location evidence="2">Cell membrane</location>
        <topology evidence="2">Single-pass type I membrane protein</topology>
    </subcellularLocation>
    <subcellularLocation>
        <location evidence="3">Endoplasmic reticulum membrane</location>
        <topology evidence="3">Single-pass membrane protein</topology>
    </subcellularLocation>
</comment>
<evidence type="ECO:0000256" key="26">
    <source>
        <dbReference type="ARBA" id="ARBA00072040"/>
    </source>
</evidence>
<name>A0A0D9WRL4_9ORYZ</name>
<evidence type="ECO:0000256" key="4">
    <source>
        <dbReference type="ARBA" id="ARBA00008684"/>
    </source>
</evidence>
<dbReference type="InterPro" id="IPR000719">
    <property type="entry name" value="Prot_kinase_dom"/>
</dbReference>
<dbReference type="Gene3D" id="3.30.200.20">
    <property type="entry name" value="Phosphorylase Kinase, domain 1"/>
    <property type="match status" value="1"/>
</dbReference>
<feature type="binding site" evidence="27">
    <location>
        <position position="870"/>
    </location>
    <ligand>
        <name>ATP</name>
        <dbReference type="ChEBI" id="CHEBI:30616"/>
    </ligand>
</feature>
<dbReference type="FunFam" id="3.80.10.10:FF:000288">
    <property type="entry name" value="LRR receptor-like serine/threonine-protein kinase EFR"/>
    <property type="match status" value="1"/>
</dbReference>
<dbReference type="PRINTS" id="PR00019">
    <property type="entry name" value="LEURICHRPT"/>
</dbReference>
<keyword evidence="6" id="KW-1003">Cell membrane</keyword>
<evidence type="ECO:0000256" key="27">
    <source>
        <dbReference type="PROSITE-ProRule" id="PRU10141"/>
    </source>
</evidence>
<dbReference type="InterPro" id="IPR017441">
    <property type="entry name" value="Protein_kinase_ATP_BS"/>
</dbReference>
<dbReference type="InterPro" id="IPR013210">
    <property type="entry name" value="LRR_N_plant-typ"/>
</dbReference>
<evidence type="ECO:0000256" key="14">
    <source>
        <dbReference type="ARBA" id="ARBA00022741"/>
    </source>
</evidence>
<keyword evidence="17 27" id="KW-0067">ATP-binding</keyword>
<evidence type="ECO:0000256" key="25">
    <source>
        <dbReference type="ARBA" id="ARBA00056628"/>
    </source>
</evidence>
<evidence type="ECO:0000256" key="5">
    <source>
        <dbReference type="ARBA" id="ARBA00012513"/>
    </source>
</evidence>
<dbReference type="PANTHER" id="PTHR27008">
    <property type="entry name" value="OS04G0122200 PROTEIN"/>
    <property type="match status" value="1"/>
</dbReference>
<comment type="function">
    <text evidence="25">The processed protein kinase Xa21 chain released by protein cleavage after X.oryzae pv. oryzae protein Ax21 detection translocates into the nucleus where it can bind and regulate WRKY62, a transcription factor. Confers resistance to the bacterial pathogen X.oryzae pv. oryzae (Xoo).</text>
</comment>
<dbReference type="GO" id="GO:0005886">
    <property type="term" value="C:plasma membrane"/>
    <property type="evidence" value="ECO:0007669"/>
    <property type="project" value="UniProtKB-SubCell"/>
</dbReference>
<keyword evidence="13" id="KW-0677">Repeat</keyword>
<evidence type="ECO:0000256" key="6">
    <source>
        <dbReference type="ARBA" id="ARBA00022475"/>
    </source>
</evidence>
<dbReference type="InterPro" id="IPR011009">
    <property type="entry name" value="Kinase-like_dom_sf"/>
</dbReference>
<evidence type="ECO:0000256" key="10">
    <source>
        <dbReference type="ARBA" id="ARBA00022679"/>
    </source>
</evidence>
<dbReference type="SUPFAM" id="SSF52058">
    <property type="entry name" value="L domain-like"/>
    <property type="match status" value="2"/>
</dbReference>
<dbReference type="SMART" id="SM00220">
    <property type="entry name" value="S_TKc"/>
    <property type="match status" value="1"/>
</dbReference>
<evidence type="ECO:0000256" key="15">
    <source>
        <dbReference type="ARBA" id="ARBA00022777"/>
    </source>
</evidence>
<comment type="cofactor">
    <cofactor evidence="1">
        <name>Mn(2+)</name>
        <dbReference type="ChEBI" id="CHEBI:29035"/>
    </cofactor>
</comment>
<dbReference type="FunFam" id="3.80.10.10:FF:000275">
    <property type="entry name" value="Leucine-rich repeat receptor-like protein kinase"/>
    <property type="match status" value="1"/>
</dbReference>
<evidence type="ECO:0000256" key="13">
    <source>
        <dbReference type="ARBA" id="ARBA00022737"/>
    </source>
</evidence>
<evidence type="ECO:0000256" key="17">
    <source>
        <dbReference type="ARBA" id="ARBA00022840"/>
    </source>
</evidence>
<dbReference type="Pfam" id="PF23598">
    <property type="entry name" value="LRR_14"/>
    <property type="match status" value="1"/>
</dbReference>
<evidence type="ECO:0000256" key="2">
    <source>
        <dbReference type="ARBA" id="ARBA00004251"/>
    </source>
</evidence>
<keyword evidence="21" id="KW-0325">Glycoprotein</keyword>
<dbReference type="FunFam" id="3.80.10.10:FF:000095">
    <property type="entry name" value="LRR receptor-like serine/threonine-protein kinase GSO1"/>
    <property type="match status" value="1"/>
</dbReference>
<dbReference type="Proteomes" id="UP000032180">
    <property type="component" value="Chromosome 6"/>
</dbReference>
<feature type="transmembrane region" description="Helical" evidence="28">
    <location>
        <begin position="784"/>
        <end position="807"/>
    </location>
</feature>
<dbReference type="eggNOG" id="ENOG502QPYS">
    <property type="taxonomic scope" value="Eukaryota"/>
</dbReference>
<keyword evidence="12" id="KW-0732">Signal</keyword>
<dbReference type="Gene3D" id="1.10.510.10">
    <property type="entry name" value="Transferase(Phosphotransferase) domain 1"/>
    <property type="match status" value="1"/>
</dbReference>
<dbReference type="PROSITE" id="PS00108">
    <property type="entry name" value="PROTEIN_KINASE_ST"/>
    <property type="match status" value="1"/>
</dbReference>
<keyword evidence="16" id="KW-0256">Endoplasmic reticulum</keyword>
<dbReference type="PROSITE" id="PS51450">
    <property type="entry name" value="LRR"/>
    <property type="match status" value="1"/>
</dbReference>
<protein>
    <recommendedName>
        <fullName evidence="26">Receptor kinase-like protein Xa21</fullName>
        <ecNumber evidence="5">2.7.11.1</ecNumber>
    </recommendedName>
</protein>
<comment type="function">
    <text evidence="24">Receptor kinase that detects X.oryzae pv. oryzae protein Ax21 to promote innate immunity. Following X.oryzae pv. oryzae protein Ax21 detection, undergoes cleavage, releasing the processed protein kinase Xa21 chain.</text>
</comment>
<sequence>MMIRSDSQRWNFVFLLHLSSIIIAASPLLRLVVADQAENDRQALLCFKSHVSDPSGALASWRQRQTNTTTSPQHCSWEGVSCTTQRRVTVVAALSLPSIGLAAGSELPPCLTNLTSLETLQLSNNGFRGVVPAELGELSMLTYLNLSGNSLSGIIPSTLSSCTKLQVLDLSNNSLEGEIPVTLSNCLDLQDINLSNNKLQGSIPTGFGTLPNLQTLVLSGNRLTGGIPPLLGSSSTLSLIHVDFGANRLTGEMPASLASSSSLQVLRLMGNSFSGELPLALFNTSSLVAICLQKNNFSGGIPPVTAITRPPVKYLSIRENSLSGQIPPSLGNLTSLVYLMLHKNNLVGSIPESLARISTLERVSLNGNHLSGLVPPSLFNMSSLTYLGFGNNSLIGKLPSNIGNTLPSIQTLVLTSNRFDGTIPASLTNASNLQQLHLADNRLTGLIPLFGSLPNLKALDISTNMLEAGEWSFLASLSNCTSLEILTVHSNNLQGNLPRYIGNLSNSLQVLSLTQNKLSGPIPLEIGNLKNLTVLSMDYNLFRDSIPATIVNLRKLVVLSIAQNKLSGQLPDAMGNLVQLNELSLDGNNFSGHIPPSIGHCSHLEKLNLSHYSLFGNIPRELFKISSLSQYLDLSYNHLSGEIPQEAGNLINLGILSISNNRLSGNIPSTLGQCVLLESLQMQSNSLVGSIPESFMNLVGLKILDVSQNNLSGHIPGSLKSLSNLLVLNISFNNFDGPIPTGGAFSNSSILSLQGNERLCTNVPELALPLCPISVNHKRKHNSLVLKVVIPVVFVAFITLSCLVTILRRRRRKLLMSHYVQSNQSTRKITFQDIAKATNQFSSANLIGSGSFGTVYKGYLELEDNIVAIKIFNLDIFGANKSFDAECGTLKNIRHRNLVKVITLCSTFDSTGTEFKAIVFKYMPNGSLEMWLHPKVGEQGLRRTLTLIQRINIALDIALALDCLHNQCACPIIHCDLKPSNVLLDLDMTACIGDFGLAKFLSTNAQHNTSASLTRLKGSIGYIAPEYGVSVDISTKGDIYSFGVLLLEMITGNRPTDEKFYDGTTMHEFVYKGFPNNIYEIVDPVLLHDESNATHVMQNCIIPLVKIGLSCSMTSPKARWEMGRVCVRY</sequence>
<evidence type="ECO:0000256" key="18">
    <source>
        <dbReference type="ARBA" id="ARBA00022989"/>
    </source>
</evidence>
<evidence type="ECO:0000256" key="16">
    <source>
        <dbReference type="ARBA" id="ARBA00022824"/>
    </source>
</evidence>